<accession>A0A7W5GBY9</accession>
<reference evidence="3 4" key="1">
    <citation type="submission" date="2020-08" db="EMBL/GenBank/DDBJ databases">
        <title>Genomic Encyclopedia of Type Strains, Phase III (KMG-III): the genomes of soil and plant-associated and newly described type strains.</title>
        <authorList>
            <person name="Whitman W."/>
        </authorList>
    </citation>
    <scope>NUCLEOTIDE SEQUENCE [LARGE SCALE GENOMIC DNA]</scope>
    <source>
        <strain evidence="3 4">CECT 8234</strain>
    </source>
</reference>
<dbReference type="Proteomes" id="UP000518605">
    <property type="component" value="Unassembled WGS sequence"/>
</dbReference>
<dbReference type="EMBL" id="JACHXW010000010">
    <property type="protein sequence ID" value="MBB3153447.1"/>
    <property type="molecule type" value="Genomic_DNA"/>
</dbReference>
<keyword evidence="1" id="KW-1133">Transmembrane helix</keyword>
<evidence type="ECO:0000259" key="2">
    <source>
        <dbReference type="PROSITE" id="PS50887"/>
    </source>
</evidence>
<dbReference type="SMART" id="SM00267">
    <property type="entry name" value="GGDEF"/>
    <property type="match status" value="1"/>
</dbReference>
<dbReference type="InterPro" id="IPR043128">
    <property type="entry name" value="Rev_trsase/Diguanyl_cyclase"/>
</dbReference>
<keyword evidence="4" id="KW-1185">Reference proteome</keyword>
<dbReference type="Pfam" id="PF00990">
    <property type="entry name" value="GGDEF"/>
    <property type="match status" value="1"/>
</dbReference>
<evidence type="ECO:0000313" key="4">
    <source>
        <dbReference type="Proteomes" id="UP000518605"/>
    </source>
</evidence>
<dbReference type="FunFam" id="3.30.70.270:FF:000001">
    <property type="entry name" value="Diguanylate cyclase domain protein"/>
    <property type="match status" value="1"/>
</dbReference>
<organism evidence="3 4">
    <name type="scientific">Paenibacillus endophyticus</name>
    <dbReference type="NCBI Taxonomy" id="1294268"/>
    <lineage>
        <taxon>Bacteria</taxon>
        <taxon>Bacillati</taxon>
        <taxon>Bacillota</taxon>
        <taxon>Bacilli</taxon>
        <taxon>Bacillales</taxon>
        <taxon>Paenibacillaceae</taxon>
        <taxon>Paenibacillus</taxon>
    </lineage>
</organism>
<dbReference type="PROSITE" id="PS50887">
    <property type="entry name" value="GGDEF"/>
    <property type="match status" value="1"/>
</dbReference>
<evidence type="ECO:0000256" key="1">
    <source>
        <dbReference type="SAM" id="Phobius"/>
    </source>
</evidence>
<comment type="caution">
    <text evidence="3">The sequence shown here is derived from an EMBL/GenBank/DDBJ whole genome shotgun (WGS) entry which is preliminary data.</text>
</comment>
<dbReference type="InterPro" id="IPR000160">
    <property type="entry name" value="GGDEF_dom"/>
</dbReference>
<protein>
    <submittedName>
        <fullName evidence="3">Diguanylate cyclase (GGDEF)-like protein</fullName>
    </submittedName>
</protein>
<feature type="transmembrane region" description="Helical" evidence="1">
    <location>
        <begin position="126"/>
        <end position="144"/>
    </location>
</feature>
<feature type="transmembrane region" description="Helical" evidence="1">
    <location>
        <begin position="156"/>
        <end position="174"/>
    </location>
</feature>
<feature type="domain" description="GGDEF" evidence="2">
    <location>
        <begin position="235"/>
        <end position="366"/>
    </location>
</feature>
<dbReference type="Gene3D" id="3.30.70.270">
    <property type="match status" value="1"/>
</dbReference>
<sequence length="372" mass="41845">MLALTRYKNNRSWNRWVLSFYWVLSALVLILAESIHLISGGLKEWSRSYIFPPQYFMTAASLISALLIAEAFIRYLKSYFDYVLIIIGYVFAMVIMLGFGKNIDGLYVSLDVPIIVSLFYLSRRRLWFSVLLTLGSLFLFLMVSDSIRAQINHYDLIALLGMIIGTAIIGVGILKRGTELRQSLERAVSSEIEAFIDSVSTQSASKYDHLTSLYNHITYQEYLTALTEQHAAYDMPLQLAALDIDNFKSINDRFGHHVGDTILQETALMLKSSISSEDIAARYGGEEFVLLLTGKTMEESCRLLERIRERLASTEFPQLAGQRVTISIGLAEYSEELGKSALFKLADGYLYDAKRAGKNRVVSPLQRGGSSG</sequence>
<keyword evidence="1" id="KW-0472">Membrane</keyword>
<evidence type="ECO:0000313" key="3">
    <source>
        <dbReference type="EMBL" id="MBB3153447.1"/>
    </source>
</evidence>
<dbReference type="NCBIfam" id="TIGR00254">
    <property type="entry name" value="GGDEF"/>
    <property type="match status" value="1"/>
</dbReference>
<dbReference type="SUPFAM" id="SSF55073">
    <property type="entry name" value="Nucleotide cyclase"/>
    <property type="match status" value="1"/>
</dbReference>
<feature type="transmembrane region" description="Helical" evidence="1">
    <location>
        <begin position="54"/>
        <end position="73"/>
    </location>
</feature>
<feature type="transmembrane region" description="Helical" evidence="1">
    <location>
        <begin position="20"/>
        <end position="42"/>
    </location>
</feature>
<feature type="transmembrane region" description="Helical" evidence="1">
    <location>
        <begin position="80"/>
        <end position="99"/>
    </location>
</feature>
<dbReference type="RefSeq" id="WP_183565037.1">
    <property type="nucleotide sequence ID" value="NZ_CBCSLB010000007.1"/>
</dbReference>
<dbReference type="AlphaFoldDB" id="A0A7W5GBY9"/>
<name>A0A7W5GBY9_9BACL</name>
<dbReference type="GO" id="GO:0052621">
    <property type="term" value="F:diguanylate cyclase activity"/>
    <property type="evidence" value="ECO:0007669"/>
    <property type="project" value="TreeGrafter"/>
</dbReference>
<dbReference type="PANTHER" id="PTHR45138">
    <property type="entry name" value="REGULATORY COMPONENTS OF SENSORY TRANSDUCTION SYSTEM"/>
    <property type="match status" value="1"/>
</dbReference>
<dbReference type="CDD" id="cd01949">
    <property type="entry name" value="GGDEF"/>
    <property type="match status" value="1"/>
</dbReference>
<dbReference type="PANTHER" id="PTHR45138:SF9">
    <property type="entry name" value="DIGUANYLATE CYCLASE DGCM-RELATED"/>
    <property type="match status" value="1"/>
</dbReference>
<dbReference type="InterPro" id="IPR029787">
    <property type="entry name" value="Nucleotide_cyclase"/>
</dbReference>
<gene>
    <name evidence="3" type="ORF">FHS16_003509</name>
</gene>
<proteinExistence type="predicted"/>
<dbReference type="InterPro" id="IPR050469">
    <property type="entry name" value="Diguanylate_Cyclase"/>
</dbReference>
<keyword evidence="1" id="KW-0812">Transmembrane</keyword>